<evidence type="ECO:0000259" key="2">
    <source>
        <dbReference type="Pfam" id="PF00144"/>
    </source>
</evidence>
<comment type="caution">
    <text evidence="4">The sequence shown here is derived from an EMBL/GenBank/DDBJ whole genome shotgun (WGS) entry which is preliminary data.</text>
</comment>
<name>A0A7W3JI80_9MICO</name>
<organism evidence="4 6">
    <name type="scientific">Frigoribacterium faeni</name>
    <dbReference type="NCBI Taxonomy" id="145483"/>
    <lineage>
        <taxon>Bacteria</taxon>
        <taxon>Bacillati</taxon>
        <taxon>Actinomycetota</taxon>
        <taxon>Actinomycetes</taxon>
        <taxon>Micrococcales</taxon>
        <taxon>Microbacteriaceae</taxon>
        <taxon>Frigoribacterium</taxon>
    </lineage>
</organism>
<keyword evidence="5" id="KW-1185">Reference proteome</keyword>
<dbReference type="RefSeq" id="WP_146857109.1">
    <property type="nucleotide sequence ID" value="NZ_BAAAHR010000001.1"/>
</dbReference>
<evidence type="ECO:0000313" key="3">
    <source>
        <dbReference type="EMBL" id="GEK84796.1"/>
    </source>
</evidence>
<evidence type="ECO:0000256" key="1">
    <source>
        <dbReference type="SAM" id="MobiDB-lite"/>
    </source>
</evidence>
<dbReference type="Gene3D" id="3.40.710.10">
    <property type="entry name" value="DD-peptidase/beta-lactamase superfamily"/>
    <property type="match status" value="1"/>
</dbReference>
<evidence type="ECO:0000313" key="5">
    <source>
        <dbReference type="Proteomes" id="UP000321154"/>
    </source>
</evidence>
<dbReference type="InterPro" id="IPR050491">
    <property type="entry name" value="AmpC-like"/>
</dbReference>
<gene>
    <name evidence="4" type="ORF">FB463_001596</name>
    <name evidence="3" type="ORF">FFA01_31050</name>
</gene>
<accession>A0A7W3JI80</accession>
<dbReference type="InterPro" id="IPR012338">
    <property type="entry name" value="Beta-lactam/transpept-like"/>
</dbReference>
<dbReference type="InterPro" id="IPR001466">
    <property type="entry name" value="Beta-lactam-related"/>
</dbReference>
<feature type="region of interest" description="Disordered" evidence="1">
    <location>
        <begin position="1"/>
        <end position="20"/>
    </location>
</feature>
<reference evidence="4 6" key="2">
    <citation type="submission" date="2020-07" db="EMBL/GenBank/DDBJ databases">
        <title>Sequencing the genomes of 1000 actinobacteria strains.</title>
        <authorList>
            <person name="Klenk H.-P."/>
        </authorList>
    </citation>
    <scope>NUCLEOTIDE SEQUENCE [LARGE SCALE GENOMIC DNA]</scope>
    <source>
        <strain evidence="4 6">DSM 10309</strain>
    </source>
</reference>
<dbReference type="EMBL" id="JACGWW010000002">
    <property type="protein sequence ID" value="MBA8813347.1"/>
    <property type="molecule type" value="Genomic_DNA"/>
</dbReference>
<dbReference type="OrthoDB" id="3863176at2"/>
<sequence>MTTASAPTEPGSAATDPTAPALTGRQVADLQAALPYVDGWLAYRRWRERVPGVQAAVWFDGAVQLATAHGLADEEARVPLTTEHLFRIASHSKTFTATAVLQLVERGVVRLDDPVGRYVPRLVEGGSRLADATLRELLEHGAGVIRDGLDGDYWQHGRPFPDEDELLEMLLDHGDKAAAGAGFNYSNLGYSLLGLVVAAASGRTYGEYVTESIVERLGLSNTGPEWDPARAAEYAAGHSGRHVSQTRVRLDHVDTRAMAAATGFYGTASDLVTYASAHFDGDDRLLGEHSRRLAQREAWQSDASQPSSPHYGLGFVIDRVGGHRVVGHSGGYPGHITRTLFDPALGLAVSVMTNAVDGPATPLSSGVLRLLDLAREAAPTGLATRASSVGFDPARFTGRFAGEFGIVDVALLGENLVALHPSGPDPVEGLERLRVVGPHEVLIAQGDGFGSVGETMRYEFDADGEVTLLRGSGGLSMRPVTGLEG</sequence>
<evidence type="ECO:0000313" key="4">
    <source>
        <dbReference type="EMBL" id="MBA8813347.1"/>
    </source>
</evidence>
<dbReference type="Pfam" id="PF00144">
    <property type="entry name" value="Beta-lactamase"/>
    <property type="match status" value="1"/>
</dbReference>
<reference evidence="3 5" key="1">
    <citation type="submission" date="2019-07" db="EMBL/GenBank/DDBJ databases">
        <title>Whole genome shotgun sequence of Frigoribacterium faeni NBRC 103066.</title>
        <authorList>
            <person name="Hosoyama A."/>
            <person name="Uohara A."/>
            <person name="Ohji S."/>
            <person name="Ichikawa N."/>
        </authorList>
    </citation>
    <scope>NUCLEOTIDE SEQUENCE [LARGE SCALE GENOMIC DNA]</scope>
    <source>
        <strain evidence="3 5">NBRC 103066</strain>
    </source>
</reference>
<dbReference type="AlphaFoldDB" id="A0A7W3JI80"/>
<dbReference type="Proteomes" id="UP000321154">
    <property type="component" value="Unassembled WGS sequence"/>
</dbReference>
<evidence type="ECO:0000313" key="6">
    <source>
        <dbReference type="Proteomes" id="UP000522688"/>
    </source>
</evidence>
<feature type="domain" description="Beta-lactamase-related" evidence="2">
    <location>
        <begin position="45"/>
        <end position="359"/>
    </location>
</feature>
<protein>
    <submittedName>
        <fullName evidence="4">CubicO group peptidase (Beta-lactamase class C family)</fullName>
    </submittedName>
</protein>
<proteinExistence type="predicted"/>
<dbReference type="PANTHER" id="PTHR46825:SF9">
    <property type="entry name" value="BETA-LACTAMASE-RELATED DOMAIN-CONTAINING PROTEIN"/>
    <property type="match status" value="1"/>
</dbReference>
<dbReference type="EMBL" id="BJUV01000065">
    <property type="protein sequence ID" value="GEK84796.1"/>
    <property type="molecule type" value="Genomic_DNA"/>
</dbReference>
<dbReference type="SUPFAM" id="SSF56601">
    <property type="entry name" value="beta-lactamase/transpeptidase-like"/>
    <property type="match status" value="1"/>
</dbReference>
<dbReference type="Proteomes" id="UP000522688">
    <property type="component" value="Unassembled WGS sequence"/>
</dbReference>
<dbReference type="PANTHER" id="PTHR46825">
    <property type="entry name" value="D-ALANYL-D-ALANINE-CARBOXYPEPTIDASE/ENDOPEPTIDASE AMPH"/>
    <property type="match status" value="1"/>
</dbReference>